<evidence type="ECO:0000313" key="2">
    <source>
        <dbReference type="Proteomes" id="UP000294901"/>
    </source>
</evidence>
<proteinExistence type="predicted"/>
<dbReference type="Proteomes" id="UP000294901">
    <property type="component" value="Unassembled WGS sequence"/>
</dbReference>
<dbReference type="EMBL" id="SNWR01000001">
    <property type="protein sequence ID" value="TDO37266.1"/>
    <property type="molecule type" value="Genomic_DNA"/>
</dbReference>
<keyword evidence="2" id="KW-1185">Reference proteome</keyword>
<reference evidence="1 2" key="1">
    <citation type="submission" date="2019-03" db="EMBL/GenBank/DDBJ databases">
        <title>Sequencing the genomes of 1000 actinobacteria strains.</title>
        <authorList>
            <person name="Klenk H.-P."/>
        </authorList>
    </citation>
    <scope>NUCLEOTIDE SEQUENCE [LARGE SCALE GENOMIC DNA]</scope>
    <source>
        <strain evidence="1 2">DSM 43805</strain>
    </source>
</reference>
<evidence type="ECO:0000313" key="1">
    <source>
        <dbReference type="EMBL" id="TDO37266.1"/>
    </source>
</evidence>
<protein>
    <submittedName>
        <fullName evidence="1">Uncharacterized protein</fullName>
    </submittedName>
</protein>
<organism evidence="1 2">
    <name type="scientific">Paractinoplanes brasiliensis</name>
    <dbReference type="NCBI Taxonomy" id="52695"/>
    <lineage>
        <taxon>Bacteria</taxon>
        <taxon>Bacillati</taxon>
        <taxon>Actinomycetota</taxon>
        <taxon>Actinomycetes</taxon>
        <taxon>Micromonosporales</taxon>
        <taxon>Micromonosporaceae</taxon>
        <taxon>Paractinoplanes</taxon>
    </lineage>
</organism>
<accession>A0A4R6JQV2</accession>
<sequence length="139" mass="14779">MHQTAAGSPTLGAISSTVRLTVKNGDVTGTDPYLVVTEPTFVARFLLAPEGDASASVANVDVFVDLPDGSTWSLTIFTVAEVERLLAVWRESGEAAHGSYFWASDQLIVPEPGVRAMTTAIRELVRSGEITDVGTRSKV</sequence>
<gene>
    <name evidence="1" type="ORF">C8E87_0879</name>
</gene>
<name>A0A4R6JQV2_9ACTN</name>
<comment type="caution">
    <text evidence="1">The sequence shown here is derived from an EMBL/GenBank/DDBJ whole genome shotgun (WGS) entry which is preliminary data.</text>
</comment>
<dbReference type="AlphaFoldDB" id="A0A4R6JQV2"/>